<accession>A0AAN8GAD2</accession>
<evidence type="ECO:0000313" key="1">
    <source>
        <dbReference type="EMBL" id="KAK6166962.1"/>
    </source>
</evidence>
<evidence type="ECO:0000313" key="3">
    <source>
        <dbReference type="Proteomes" id="UP001347796"/>
    </source>
</evidence>
<dbReference type="Proteomes" id="UP001347796">
    <property type="component" value="Unassembled WGS sequence"/>
</dbReference>
<gene>
    <name evidence="1" type="ORF">SNE40_022149</name>
    <name evidence="2" type="ORF">SNE40_022158</name>
</gene>
<keyword evidence="3" id="KW-1185">Reference proteome</keyword>
<sequence>MLIKHPSVTSAIAVKPVTKKPKIKSVVVRSSSQTEQDVETDVIITSSPTLDHDIGAEPDIEILEQLLPSCSPSKVEKIEEQDDEPMILDELTGMLITSSSYMEKQNKTKEVGTQTSTKVCTDFSCQVNQLFTLELL</sequence>
<dbReference type="EMBL" id="JAZGQO010000019">
    <property type="protein sequence ID" value="KAK6166962.1"/>
    <property type="molecule type" value="Genomic_DNA"/>
</dbReference>
<evidence type="ECO:0000313" key="2">
    <source>
        <dbReference type="EMBL" id="KAK6166971.1"/>
    </source>
</evidence>
<comment type="caution">
    <text evidence="2">The sequence shown here is derived from an EMBL/GenBank/DDBJ whole genome shotgun (WGS) entry which is preliminary data.</text>
</comment>
<proteinExistence type="predicted"/>
<dbReference type="EMBL" id="JAZGQO010000019">
    <property type="protein sequence ID" value="KAK6166971.1"/>
    <property type="molecule type" value="Genomic_DNA"/>
</dbReference>
<protein>
    <submittedName>
        <fullName evidence="2">Uncharacterized protein</fullName>
    </submittedName>
</protein>
<dbReference type="AlphaFoldDB" id="A0AAN8GAD2"/>
<reference evidence="2 3" key="1">
    <citation type="submission" date="2024-01" db="EMBL/GenBank/DDBJ databases">
        <title>The genome of the rayed Mediterranean limpet Patella caerulea (Linnaeus, 1758).</title>
        <authorList>
            <person name="Anh-Thu Weber A."/>
            <person name="Halstead-Nussloch G."/>
        </authorList>
    </citation>
    <scope>NUCLEOTIDE SEQUENCE [LARGE SCALE GENOMIC DNA]</scope>
    <source>
        <strain evidence="2">AATW-2023a</strain>
        <tissue evidence="2">Whole specimen</tissue>
    </source>
</reference>
<name>A0AAN8GAD2_PATCE</name>
<organism evidence="2 3">
    <name type="scientific">Patella caerulea</name>
    <name type="common">Rayed Mediterranean limpet</name>
    <dbReference type="NCBI Taxonomy" id="87958"/>
    <lineage>
        <taxon>Eukaryota</taxon>
        <taxon>Metazoa</taxon>
        <taxon>Spiralia</taxon>
        <taxon>Lophotrochozoa</taxon>
        <taxon>Mollusca</taxon>
        <taxon>Gastropoda</taxon>
        <taxon>Patellogastropoda</taxon>
        <taxon>Patelloidea</taxon>
        <taxon>Patellidae</taxon>
        <taxon>Patella</taxon>
    </lineage>
</organism>